<dbReference type="Proteomes" id="UP000008493">
    <property type="component" value="Unassembled WGS sequence"/>
</dbReference>
<evidence type="ECO:0000313" key="1">
    <source>
        <dbReference type="EMBL" id="EKM77035.1"/>
    </source>
</evidence>
<dbReference type="KEGG" id="abp:AGABI1DRAFT115454"/>
<organism evidence="1 2">
    <name type="scientific">Agaricus bisporus var. burnettii (strain JB137-S8 / ATCC MYA-4627 / FGSC 10392)</name>
    <name type="common">White button mushroom</name>
    <dbReference type="NCBI Taxonomy" id="597362"/>
    <lineage>
        <taxon>Eukaryota</taxon>
        <taxon>Fungi</taxon>
        <taxon>Dikarya</taxon>
        <taxon>Basidiomycota</taxon>
        <taxon>Agaricomycotina</taxon>
        <taxon>Agaricomycetes</taxon>
        <taxon>Agaricomycetidae</taxon>
        <taxon>Agaricales</taxon>
        <taxon>Agaricineae</taxon>
        <taxon>Agaricaceae</taxon>
        <taxon>Agaricus</taxon>
    </lineage>
</organism>
<evidence type="ECO:0000313" key="2">
    <source>
        <dbReference type="Proteomes" id="UP000008493"/>
    </source>
</evidence>
<accession>K5XQG3</accession>
<name>K5XQG3_AGABU</name>
<sequence>MDTAVFEPEFKIPKPPPLRSRKPYVPLLLFAFPLPDDHLLQWAKIRKISSETDDWDLQQDAWAEIKRRRPQECWCRTTTIVYDGGQLARGVVIATNQSNEKMAQAQDIDLIQQYRNLLGTEPRWCRKFR</sequence>
<keyword evidence="2" id="KW-1185">Reference proteome</keyword>
<dbReference type="OMA" id="SETDDWD"/>
<dbReference type="GeneID" id="18824727"/>
<proteinExistence type="predicted"/>
<reference evidence="2" key="1">
    <citation type="journal article" date="2012" name="Proc. Natl. Acad. Sci. U.S.A.">
        <title>Genome sequence of the button mushroom Agaricus bisporus reveals mechanisms governing adaptation to a humic-rich ecological niche.</title>
        <authorList>
            <person name="Morin E."/>
            <person name="Kohler A."/>
            <person name="Baker A.R."/>
            <person name="Foulongne-Oriol M."/>
            <person name="Lombard V."/>
            <person name="Nagy L.G."/>
            <person name="Ohm R.A."/>
            <person name="Patyshakuliyeva A."/>
            <person name="Brun A."/>
            <person name="Aerts A.L."/>
            <person name="Bailey A.M."/>
            <person name="Billette C."/>
            <person name="Coutinho P.M."/>
            <person name="Deakin G."/>
            <person name="Doddapaneni H."/>
            <person name="Floudas D."/>
            <person name="Grimwood J."/>
            <person name="Hilden K."/>
            <person name="Kuees U."/>
            <person name="LaButti K.M."/>
            <person name="Lapidus A."/>
            <person name="Lindquist E.A."/>
            <person name="Lucas S.M."/>
            <person name="Murat C."/>
            <person name="Riley R.W."/>
            <person name="Salamov A.A."/>
            <person name="Schmutz J."/>
            <person name="Subramanian V."/>
            <person name="Woesten H.A.B."/>
            <person name="Xu J."/>
            <person name="Eastwood D.C."/>
            <person name="Foster G.D."/>
            <person name="Sonnenberg A.S."/>
            <person name="Cullen D."/>
            <person name="de Vries R.P."/>
            <person name="Lundell T."/>
            <person name="Hibbett D.S."/>
            <person name="Henrissat B."/>
            <person name="Burton K.S."/>
            <person name="Kerrigan R.W."/>
            <person name="Challen M.P."/>
            <person name="Grigoriev I.V."/>
            <person name="Martin F."/>
        </authorList>
    </citation>
    <scope>NUCLEOTIDE SEQUENCE [LARGE SCALE GENOMIC DNA]</scope>
    <source>
        <strain evidence="2">JB137-S8 / ATCC MYA-4627 / FGSC 10392</strain>
    </source>
</reference>
<dbReference type="HOGENOM" id="CLU_1948190_0_0_1"/>
<dbReference type="EMBL" id="JH971398">
    <property type="protein sequence ID" value="EKM77035.1"/>
    <property type="molecule type" value="Genomic_DNA"/>
</dbReference>
<gene>
    <name evidence="1" type="ORF">AGABI1DRAFT_115454</name>
</gene>
<dbReference type="RefSeq" id="XP_007332331.1">
    <property type="nucleotide sequence ID" value="XM_007332269.1"/>
</dbReference>
<protein>
    <submittedName>
        <fullName evidence="1">Uncharacterized protein</fullName>
    </submittedName>
</protein>
<dbReference type="InParanoid" id="K5XQG3"/>
<dbReference type="AlphaFoldDB" id="K5XQG3"/>